<dbReference type="GO" id="GO:0004066">
    <property type="term" value="F:asparagine synthase (glutamine-hydrolyzing) activity"/>
    <property type="evidence" value="ECO:0007669"/>
    <property type="project" value="UniProtKB-EC"/>
</dbReference>
<dbReference type="Proteomes" id="UP000281350">
    <property type="component" value="Unassembled WGS sequence"/>
</dbReference>
<dbReference type="PANTHER" id="PTHR43284">
    <property type="entry name" value="ASPARAGINE SYNTHETASE (GLUTAMINE-HYDROLYZING)"/>
    <property type="match status" value="1"/>
</dbReference>
<dbReference type="SUPFAM" id="SSF56235">
    <property type="entry name" value="N-terminal nucleophile aminohydrolases (Ntn hydrolases)"/>
    <property type="match status" value="1"/>
</dbReference>
<dbReference type="SUPFAM" id="SSF52402">
    <property type="entry name" value="Adenine nucleotide alpha hydrolases-like"/>
    <property type="match status" value="1"/>
</dbReference>
<gene>
    <name evidence="12" type="ORF">ALQ36_00746</name>
</gene>
<dbReference type="CDD" id="cd01991">
    <property type="entry name" value="Asn_synthase_B_C"/>
    <property type="match status" value="1"/>
</dbReference>
<evidence type="ECO:0000313" key="12">
    <source>
        <dbReference type="EMBL" id="RMO67375.1"/>
    </source>
</evidence>
<dbReference type="PIRSF" id="PIRSF001589">
    <property type="entry name" value="Asn_synthetase_glu-h"/>
    <property type="match status" value="1"/>
</dbReference>
<feature type="binding site" evidence="9">
    <location>
        <position position="288"/>
    </location>
    <ligand>
        <name>ATP</name>
        <dbReference type="ChEBI" id="CHEBI:30616"/>
    </ligand>
</feature>
<dbReference type="InterPro" id="IPR017932">
    <property type="entry name" value="GATase_2_dom"/>
</dbReference>
<dbReference type="PANTHER" id="PTHR43284:SF1">
    <property type="entry name" value="ASPARAGINE SYNTHETASE"/>
    <property type="match status" value="1"/>
</dbReference>
<dbReference type="Gene3D" id="3.60.20.10">
    <property type="entry name" value="Glutamine Phosphoribosylpyrophosphate, subunit 1, domain 1"/>
    <property type="match status" value="1"/>
</dbReference>
<evidence type="ECO:0000256" key="1">
    <source>
        <dbReference type="ARBA" id="ARBA00005187"/>
    </source>
</evidence>
<evidence type="ECO:0000256" key="5">
    <source>
        <dbReference type="ARBA" id="ARBA00022840"/>
    </source>
</evidence>
<evidence type="ECO:0000256" key="8">
    <source>
        <dbReference type="PIRSR" id="PIRSR001589-1"/>
    </source>
</evidence>
<comment type="pathway">
    <text evidence="1">Amino-acid biosynthesis; L-asparagine biosynthesis; L-asparagine from L-aspartate (L-Gln route): step 1/1.</text>
</comment>
<comment type="catalytic activity">
    <reaction evidence="7">
        <text>L-aspartate + L-glutamine + ATP + H2O = L-asparagine + L-glutamate + AMP + diphosphate + H(+)</text>
        <dbReference type="Rhea" id="RHEA:12228"/>
        <dbReference type="ChEBI" id="CHEBI:15377"/>
        <dbReference type="ChEBI" id="CHEBI:15378"/>
        <dbReference type="ChEBI" id="CHEBI:29985"/>
        <dbReference type="ChEBI" id="CHEBI:29991"/>
        <dbReference type="ChEBI" id="CHEBI:30616"/>
        <dbReference type="ChEBI" id="CHEBI:33019"/>
        <dbReference type="ChEBI" id="CHEBI:58048"/>
        <dbReference type="ChEBI" id="CHEBI:58359"/>
        <dbReference type="ChEBI" id="CHEBI:456215"/>
        <dbReference type="EC" id="6.3.5.4"/>
    </reaction>
</comment>
<keyword evidence="6 8" id="KW-0315">Glutamine amidotransferase</keyword>
<name>A0A3M3XBP3_9PSED</name>
<evidence type="ECO:0000256" key="2">
    <source>
        <dbReference type="ARBA" id="ARBA00005752"/>
    </source>
</evidence>
<evidence type="ECO:0000256" key="9">
    <source>
        <dbReference type="PIRSR" id="PIRSR001589-2"/>
    </source>
</evidence>
<dbReference type="InterPro" id="IPR029055">
    <property type="entry name" value="Ntn_hydrolases_N"/>
</dbReference>
<dbReference type="Pfam" id="PF13537">
    <property type="entry name" value="GATase_7"/>
    <property type="match status" value="1"/>
</dbReference>
<comment type="similarity">
    <text evidence="2">Belongs to the asparagine synthetase family.</text>
</comment>
<dbReference type="GO" id="GO:0005524">
    <property type="term" value="F:ATP binding"/>
    <property type="evidence" value="ECO:0007669"/>
    <property type="project" value="UniProtKB-KW"/>
</dbReference>
<keyword evidence="4 9" id="KW-0547">Nucleotide-binding</keyword>
<dbReference type="GO" id="GO:0006529">
    <property type="term" value="P:asparagine biosynthetic process"/>
    <property type="evidence" value="ECO:0007669"/>
    <property type="project" value="UniProtKB-KW"/>
</dbReference>
<evidence type="ECO:0000259" key="11">
    <source>
        <dbReference type="PROSITE" id="PS51278"/>
    </source>
</evidence>
<evidence type="ECO:0000256" key="6">
    <source>
        <dbReference type="ARBA" id="ARBA00022962"/>
    </source>
</evidence>
<comment type="caution">
    <text evidence="12">The sequence shown here is derived from an EMBL/GenBank/DDBJ whole genome shotgun (WGS) entry which is preliminary data.</text>
</comment>
<evidence type="ECO:0000256" key="10">
    <source>
        <dbReference type="PIRSR" id="PIRSR001589-3"/>
    </source>
</evidence>
<accession>A0A3M3XBP3</accession>
<protein>
    <recommendedName>
        <fullName evidence="3">asparagine synthase (glutamine-hydrolyzing)</fullName>
        <ecNumber evidence="3">6.3.5.4</ecNumber>
    </recommendedName>
</protein>
<dbReference type="InterPro" id="IPR014729">
    <property type="entry name" value="Rossmann-like_a/b/a_fold"/>
</dbReference>
<dbReference type="EMBL" id="RBPY01000204">
    <property type="protein sequence ID" value="RMO67375.1"/>
    <property type="molecule type" value="Genomic_DNA"/>
</dbReference>
<sequence>MCGIAGVINLDGRPARPDLLTTMLNALKHRGPDQQGTYFSEHVSIGMRRLKIIALDNGEQPSYSNNGQYVLVFNGEIYNYLSLRAELMAKGFNFATDSDAEVIVNMYQLYGDGFYDRLDGMFALAIYDRKNDTLFLARDPAGKKPLFYSVNSGSITFASELNSLLQNNAIPRDVDYFCVDYYLRYRVVPSDRCIFSAVSKVPAGGAVTFKSGKEIKSRYWQVSYQPVDDQKTLHQSVDELDDLLNQAVAKRLSAEVQVGTMLSGGLDSSLITAIACKQGHVGLKTFAVGFNEAAFSELDFSRRLAKDFGTDHHDLIITPQKAFHAADQLVKNFGEPFAFPSSIASYFMYKLAREHVSVVLGGDGADELFGGYARYSLIADFPILPTADNLPRKVDIFNKEWKSDQFAQFYQALLTDGASSDLRKQLYSNKMVSKLNESSAALAYDYGDELNCNLDYLSVAMQYDFNHWMREAQLVKIDIASMANSLEVRVPFLDKLIIQYATSLPGNLKIHLGKEKYLLNCLAKRYLPDYIINRKKQELAVPLEQWMVASMRQKVMGTLTSDRALSRGYFDPDKMREFVGGFDGKQSYPLWTMYILEKWHEVFVDGED</sequence>
<feature type="site" description="Important for beta-aspartyl-AMP intermediate formation" evidence="10">
    <location>
        <position position="363"/>
    </location>
</feature>
<evidence type="ECO:0000256" key="7">
    <source>
        <dbReference type="ARBA" id="ARBA00048741"/>
    </source>
</evidence>
<keyword evidence="8" id="KW-0061">Asparagine biosynthesis</keyword>
<dbReference type="RefSeq" id="WP_122279249.1">
    <property type="nucleotide sequence ID" value="NZ_RBPY01000204.1"/>
</dbReference>
<dbReference type="CDD" id="cd00712">
    <property type="entry name" value="AsnB"/>
    <property type="match status" value="1"/>
</dbReference>
<dbReference type="InterPro" id="IPR051786">
    <property type="entry name" value="ASN_synthetase/amidase"/>
</dbReference>
<evidence type="ECO:0000313" key="13">
    <source>
        <dbReference type="Proteomes" id="UP000281350"/>
    </source>
</evidence>
<dbReference type="EC" id="6.3.5.4" evidence="3"/>
<organism evidence="12 13">
    <name type="scientific">Pseudomonas syringae pv. primulae</name>
    <dbReference type="NCBI Taxonomy" id="251707"/>
    <lineage>
        <taxon>Bacteria</taxon>
        <taxon>Pseudomonadati</taxon>
        <taxon>Pseudomonadota</taxon>
        <taxon>Gammaproteobacteria</taxon>
        <taxon>Pseudomonadales</taxon>
        <taxon>Pseudomonadaceae</taxon>
        <taxon>Pseudomonas</taxon>
    </lineage>
</organism>
<dbReference type="GO" id="GO:0005829">
    <property type="term" value="C:cytosol"/>
    <property type="evidence" value="ECO:0007669"/>
    <property type="project" value="TreeGrafter"/>
</dbReference>
<dbReference type="Pfam" id="PF00733">
    <property type="entry name" value="Asn_synthase"/>
    <property type="match status" value="1"/>
</dbReference>
<dbReference type="NCBIfam" id="TIGR01536">
    <property type="entry name" value="asn_synth_AEB"/>
    <property type="match status" value="1"/>
</dbReference>
<dbReference type="InterPro" id="IPR001962">
    <property type="entry name" value="Asn_synthase"/>
</dbReference>
<reference evidence="12 13" key="1">
    <citation type="submission" date="2018-08" db="EMBL/GenBank/DDBJ databases">
        <title>Recombination of ecologically and evolutionarily significant loci maintains genetic cohesion in the Pseudomonas syringae species complex.</title>
        <authorList>
            <person name="Dillon M."/>
            <person name="Thakur S."/>
            <person name="Almeida R.N.D."/>
            <person name="Weir B.S."/>
            <person name="Guttman D.S."/>
        </authorList>
    </citation>
    <scope>NUCLEOTIDE SEQUENCE [LARGE SCALE GENOMIC DNA]</scope>
    <source>
        <strain evidence="12 13">ICMP 2732</strain>
    </source>
</reference>
<keyword evidence="5 9" id="KW-0067">ATP-binding</keyword>
<feature type="active site" description="For GATase activity" evidence="8">
    <location>
        <position position="2"/>
    </location>
</feature>
<feature type="domain" description="Glutamine amidotransferase type-2" evidence="11">
    <location>
        <begin position="2"/>
        <end position="212"/>
    </location>
</feature>
<evidence type="ECO:0000256" key="4">
    <source>
        <dbReference type="ARBA" id="ARBA00022741"/>
    </source>
</evidence>
<feature type="binding site" evidence="9">
    <location>
        <position position="99"/>
    </location>
    <ligand>
        <name>L-glutamine</name>
        <dbReference type="ChEBI" id="CHEBI:58359"/>
    </ligand>
</feature>
<dbReference type="InterPro" id="IPR033738">
    <property type="entry name" value="AsnB_N"/>
</dbReference>
<dbReference type="AlphaFoldDB" id="A0A3M3XBP3"/>
<dbReference type="Gene3D" id="3.40.50.620">
    <property type="entry name" value="HUPs"/>
    <property type="match status" value="1"/>
</dbReference>
<dbReference type="InterPro" id="IPR006426">
    <property type="entry name" value="Asn_synth_AEB"/>
</dbReference>
<keyword evidence="8" id="KW-0028">Amino-acid biosynthesis</keyword>
<dbReference type="PROSITE" id="PS51278">
    <property type="entry name" value="GATASE_TYPE_2"/>
    <property type="match status" value="1"/>
</dbReference>
<evidence type="ECO:0000256" key="3">
    <source>
        <dbReference type="ARBA" id="ARBA00012737"/>
    </source>
</evidence>
<proteinExistence type="inferred from homology"/>